<keyword evidence="2" id="KW-1185">Reference proteome</keyword>
<dbReference type="RefSeq" id="XP_056767887.1">
    <property type="nucleotide sequence ID" value="XM_056907160.1"/>
</dbReference>
<sequence>MAVTLQDLTVSDVSEGRTQAEKDKVGVRPQQQALAIDTHKRVRGHELWALGCRTLYLTGQRDWG</sequence>
<dbReference type="AlphaFoldDB" id="A0AAD6G3Z7"/>
<name>A0AAD6G3Z7_9EURO</name>
<organism evidence="1 2">
    <name type="scientific">Penicillium daleae</name>
    <dbReference type="NCBI Taxonomy" id="63821"/>
    <lineage>
        <taxon>Eukaryota</taxon>
        <taxon>Fungi</taxon>
        <taxon>Dikarya</taxon>
        <taxon>Ascomycota</taxon>
        <taxon>Pezizomycotina</taxon>
        <taxon>Eurotiomycetes</taxon>
        <taxon>Eurotiomycetidae</taxon>
        <taxon>Eurotiales</taxon>
        <taxon>Aspergillaceae</taxon>
        <taxon>Penicillium</taxon>
    </lineage>
</organism>
<accession>A0AAD6G3Z7</accession>
<dbReference type="EMBL" id="JAPVEA010000004">
    <property type="protein sequence ID" value="KAJ5455514.1"/>
    <property type="molecule type" value="Genomic_DNA"/>
</dbReference>
<protein>
    <submittedName>
        <fullName evidence="1">Uncharacterized protein</fullName>
    </submittedName>
</protein>
<reference evidence="1" key="1">
    <citation type="submission" date="2022-12" db="EMBL/GenBank/DDBJ databases">
        <authorList>
            <person name="Petersen C."/>
        </authorList>
    </citation>
    <scope>NUCLEOTIDE SEQUENCE</scope>
    <source>
        <strain evidence="1">IBT 16125</strain>
    </source>
</reference>
<gene>
    <name evidence="1" type="ORF">N7458_003778</name>
</gene>
<comment type="caution">
    <text evidence="1">The sequence shown here is derived from an EMBL/GenBank/DDBJ whole genome shotgun (WGS) entry which is preliminary data.</text>
</comment>
<evidence type="ECO:0000313" key="1">
    <source>
        <dbReference type="EMBL" id="KAJ5455514.1"/>
    </source>
</evidence>
<proteinExistence type="predicted"/>
<dbReference type="Proteomes" id="UP001213681">
    <property type="component" value="Unassembled WGS sequence"/>
</dbReference>
<reference evidence="1" key="2">
    <citation type="journal article" date="2023" name="IMA Fungus">
        <title>Comparative genomic study of the Penicillium genus elucidates a diverse pangenome and 15 lateral gene transfer events.</title>
        <authorList>
            <person name="Petersen C."/>
            <person name="Sorensen T."/>
            <person name="Nielsen M.R."/>
            <person name="Sondergaard T.E."/>
            <person name="Sorensen J.L."/>
            <person name="Fitzpatrick D.A."/>
            <person name="Frisvad J.C."/>
            <person name="Nielsen K.L."/>
        </authorList>
    </citation>
    <scope>NUCLEOTIDE SEQUENCE</scope>
    <source>
        <strain evidence="1">IBT 16125</strain>
    </source>
</reference>
<evidence type="ECO:0000313" key="2">
    <source>
        <dbReference type="Proteomes" id="UP001213681"/>
    </source>
</evidence>
<dbReference type="GeneID" id="81597403"/>